<keyword evidence="4" id="KW-0804">Transcription</keyword>
<name>A0A840STM2_9RHOB</name>
<dbReference type="EMBL" id="JACHFM010000009">
    <property type="protein sequence ID" value="MBB5224534.1"/>
    <property type="molecule type" value="Genomic_DNA"/>
</dbReference>
<comment type="caution">
    <text evidence="6">The sequence shown here is derived from an EMBL/GenBank/DDBJ whole genome shotgun (WGS) entry which is preliminary data.</text>
</comment>
<dbReference type="RefSeq" id="WP_184155400.1">
    <property type="nucleotide sequence ID" value="NZ_JACHFM010000009.1"/>
</dbReference>
<accession>A0A840STM2</accession>
<dbReference type="SUPFAM" id="SSF46785">
    <property type="entry name" value="Winged helix' DNA-binding domain"/>
    <property type="match status" value="1"/>
</dbReference>
<dbReference type="GO" id="GO:0043565">
    <property type="term" value="F:sequence-specific DNA binding"/>
    <property type="evidence" value="ECO:0007669"/>
    <property type="project" value="TreeGrafter"/>
</dbReference>
<sequence>MAQAPLGALRVFEAAARHGSFSRAADELCVTQSAVSHQIRGLEAWLGASLFERRGNRATLLPHAVTLAQALERSFEEIEDACSRARRAGGPPKLTIAAIPSVAVCWLIPRLDEFRALTPATEVRLVYAFHGQPIDFRDVDVAIVFAAVPPAPEGAVVEKFLSGETAPVCAPHLGLNSSATGAEMVRAGLLHDADATGWRTWLQDEGEPDGAAPGPVFEDFNLLRAAALAGQGIALCPLAIVSDDLLEGRLIQLSEKTIRADSGYYVLIRDDDHLPSPSVVKLFRDWILSTGQATGASSIM</sequence>
<dbReference type="GO" id="GO:0003700">
    <property type="term" value="F:DNA-binding transcription factor activity"/>
    <property type="evidence" value="ECO:0007669"/>
    <property type="project" value="InterPro"/>
</dbReference>
<evidence type="ECO:0000256" key="3">
    <source>
        <dbReference type="ARBA" id="ARBA00023125"/>
    </source>
</evidence>
<dbReference type="PRINTS" id="PR00039">
    <property type="entry name" value="HTHLYSR"/>
</dbReference>
<dbReference type="InterPro" id="IPR000847">
    <property type="entry name" value="LysR_HTH_N"/>
</dbReference>
<proteinExistence type="inferred from homology"/>
<dbReference type="Pfam" id="PF00126">
    <property type="entry name" value="HTH_1"/>
    <property type="match status" value="1"/>
</dbReference>
<dbReference type="Pfam" id="PF03466">
    <property type="entry name" value="LysR_substrate"/>
    <property type="match status" value="1"/>
</dbReference>
<evidence type="ECO:0000256" key="4">
    <source>
        <dbReference type="ARBA" id="ARBA00023163"/>
    </source>
</evidence>
<comment type="similarity">
    <text evidence="1">Belongs to the LysR transcriptional regulatory family.</text>
</comment>
<evidence type="ECO:0000313" key="7">
    <source>
        <dbReference type="Proteomes" id="UP000549457"/>
    </source>
</evidence>
<evidence type="ECO:0000313" key="6">
    <source>
        <dbReference type="EMBL" id="MBB5224534.1"/>
    </source>
</evidence>
<feature type="domain" description="HTH lysR-type" evidence="5">
    <location>
        <begin position="1"/>
        <end position="61"/>
    </location>
</feature>
<gene>
    <name evidence="6" type="ORF">HNP73_004505</name>
</gene>
<reference evidence="6 7" key="1">
    <citation type="submission" date="2020-08" db="EMBL/GenBank/DDBJ databases">
        <title>Genomic Encyclopedia of Type Strains, Phase IV (KMG-IV): sequencing the most valuable type-strain genomes for metagenomic binning, comparative biology and taxonomic classification.</title>
        <authorList>
            <person name="Goeker M."/>
        </authorList>
    </citation>
    <scope>NUCLEOTIDE SEQUENCE [LARGE SCALE GENOMIC DNA]</scope>
    <source>
        <strain evidence="6 7">DSM 101730</strain>
    </source>
</reference>
<dbReference type="FunFam" id="1.10.10.10:FF:000038">
    <property type="entry name" value="Glycine cleavage system transcriptional activator"/>
    <property type="match status" value="1"/>
</dbReference>
<dbReference type="InterPro" id="IPR005119">
    <property type="entry name" value="LysR_subst-bd"/>
</dbReference>
<evidence type="ECO:0000256" key="2">
    <source>
        <dbReference type="ARBA" id="ARBA00023015"/>
    </source>
</evidence>
<dbReference type="GO" id="GO:0006351">
    <property type="term" value="P:DNA-templated transcription"/>
    <property type="evidence" value="ECO:0007669"/>
    <property type="project" value="TreeGrafter"/>
</dbReference>
<dbReference type="Gene3D" id="3.40.190.10">
    <property type="entry name" value="Periplasmic binding protein-like II"/>
    <property type="match status" value="2"/>
</dbReference>
<dbReference type="PANTHER" id="PTHR30537">
    <property type="entry name" value="HTH-TYPE TRANSCRIPTIONAL REGULATOR"/>
    <property type="match status" value="1"/>
</dbReference>
<keyword evidence="2" id="KW-0805">Transcription regulation</keyword>
<protein>
    <submittedName>
        <fullName evidence="6">DNA-binding transcriptional LysR family regulator</fullName>
    </submittedName>
</protein>
<evidence type="ECO:0000259" key="5">
    <source>
        <dbReference type="PROSITE" id="PS50931"/>
    </source>
</evidence>
<keyword evidence="3 6" id="KW-0238">DNA-binding</keyword>
<dbReference type="Proteomes" id="UP000549457">
    <property type="component" value="Unassembled WGS sequence"/>
</dbReference>
<dbReference type="InterPro" id="IPR036390">
    <property type="entry name" value="WH_DNA-bd_sf"/>
</dbReference>
<evidence type="ECO:0000256" key="1">
    <source>
        <dbReference type="ARBA" id="ARBA00009437"/>
    </source>
</evidence>
<dbReference type="AlphaFoldDB" id="A0A840STM2"/>
<dbReference type="PANTHER" id="PTHR30537:SF26">
    <property type="entry name" value="GLYCINE CLEAVAGE SYSTEM TRANSCRIPTIONAL ACTIVATOR"/>
    <property type="match status" value="1"/>
</dbReference>
<dbReference type="SUPFAM" id="SSF53850">
    <property type="entry name" value="Periplasmic binding protein-like II"/>
    <property type="match status" value="1"/>
</dbReference>
<dbReference type="InterPro" id="IPR036388">
    <property type="entry name" value="WH-like_DNA-bd_sf"/>
</dbReference>
<keyword evidence="7" id="KW-1185">Reference proteome</keyword>
<dbReference type="PROSITE" id="PS50931">
    <property type="entry name" value="HTH_LYSR"/>
    <property type="match status" value="1"/>
</dbReference>
<dbReference type="InterPro" id="IPR058163">
    <property type="entry name" value="LysR-type_TF_proteobact-type"/>
</dbReference>
<dbReference type="Gene3D" id="1.10.10.10">
    <property type="entry name" value="Winged helix-like DNA-binding domain superfamily/Winged helix DNA-binding domain"/>
    <property type="match status" value="1"/>
</dbReference>
<organism evidence="6 7">
    <name type="scientific">Amaricoccus macauensis</name>
    <dbReference type="NCBI Taxonomy" id="57001"/>
    <lineage>
        <taxon>Bacteria</taxon>
        <taxon>Pseudomonadati</taxon>
        <taxon>Pseudomonadota</taxon>
        <taxon>Alphaproteobacteria</taxon>
        <taxon>Rhodobacterales</taxon>
        <taxon>Paracoccaceae</taxon>
        <taxon>Amaricoccus</taxon>
    </lineage>
</organism>